<evidence type="ECO:0000256" key="1">
    <source>
        <dbReference type="ARBA" id="ARBA00025758"/>
    </source>
</evidence>
<dbReference type="GO" id="GO:0032797">
    <property type="term" value="C:SMN complex"/>
    <property type="evidence" value="ECO:0007669"/>
    <property type="project" value="TreeGrafter"/>
</dbReference>
<dbReference type="GO" id="GO:0000387">
    <property type="term" value="P:spliceosomal snRNP assembly"/>
    <property type="evidence" value="ECO:0007669"/>
    <property type="project" value="InterPro"/>
</dbReference>
<dbReference type="GO" id="GO:0030532">
    <property type="term" value="C:small nuclear ribonucleoprotein complex"/>
    <property type="evidence" value="ECO:0007669"/>
    <property type="project" value="InterPro"/>
</dbReference>
<proteinExistence type="inferred from homology"/>
<dbReference type="PANTHER" id="PTHR12794">
    <property type="entry name" value="GEMIN2"/>
    <property type="match status" value="1"/>
</dbReference>
<keyword evidence="4" id="KW-1185">Reference proteome</keyword>
<comment type="similarity">
    <text evidence="1">Belongs to the gemin-2 family.</text>
</comment>
<evidence type="ECO:0000313" key="4">
    <source>
        <dbReference type="Proteomes" id="UP000307440"/>
    </source>
</evidence>
<dbReference type="PRINTS" id="PR02039">
    <property type="entry name" value="SPLICEFRBRR1"/>
</dbReference>
<dbReference type="InterPro" id="IPR023251">
    <property type="entry name" value="Brr1"/>
</dbReference>
<feature type="region of interest" description="Disordered" evidence="2">
    <location>
        <begin position="216"/>
        <end position="256"/>
    </location>
</feature>
<evidence type="ECO:0000313" key="3">
    <source>
        <dbReference type="EMBL" id="TFK28899.1"/>
    </source>
</evidence>
<dbReference type="Pfam" id="PF04938">
    <property type="entry name" value="SIP1"/>
    <property type="match status" value="1"/>
</dbReference>
<protein>
    <submittedName>
        <fullName evidence="3">Uncharacterized protein</fullName>
    </submittedName>
</protein>
<dbReference type="PANTHER" id="PTHR12794:SF0">
    <property type="entry name" value="GEM-ASSOCIATED PROTEIN 2"/>
    <property type="match status" value="1"/>
</dbReference>
<dbReference type="AlphaFoldDB" id="A0A5C3L7A9"/>
<dbReference type="InterPro" id="IPR035426">
    <property type="entry name" value="Gemin2/Brr1"/>
</dbReference>
<gene>
    <name evidence="3" type="ORF">FA15DRAFT_664999</name>
</gene>
<organism evidence="3 4">
    <name type="scientific">Coprinopsis marcescibilis</name>
    <name type="common">Agaric fungus</name>
    <name type="synonym">Psathyrella marcescibilis</name>
    <dbReference type="NCBI Taxonomy" id="230819"/>
    <lineage>
        <taxon>Eukaryota</taxon>
        <taxon>Fungi</taxon>
        <taxon>Dikarya</taxon>
        <taxon>Basidiomycota</taxon>
        <taxon>Agaricomycotina</taxon>
        <taxon>Agaricomycetes</taxon>
        <taxon>Agaricomycetidae</taxon>
        <taxon>Agaricales</taxon>
        <taxon>Agaricineae</taxon>
        <taxon>Psathyrellaceae</taxon>
        <taxon>Coprinopsis</taxon>
    </lineage>
</organism>
<dbReference type="Gene3D" id="1.20.58.1070">
    <property type="match status" value="1"/>
</dbReference>
<dbReference type="OrthoDB" id="428895at2759"/>
<sequence>MDFDISIPIGSSSSKRKRNSYEDDSDDEVASYGKQILPVAALPYNFDGEPQDGLEYLFTVRRDAQRLPGITRVPNPYEGQNPLPDAVVLNGNHPSLPSKEWCDLLETRFKNLRTNLNQPTIFVGPTHEPNRRYMPDKKERDLWWAYLEGKAESEWNVPKNSKRQQKRQQHHQRKDAGMRAWADEPEEMVVPEMIIYESALLNDDEGEVEEALSIDPAEGLPTPSGTPGPSTESPPRLGQSSTATPTGPPRPREPSTTLLKLIDEPTALHLLMYFTHWMNTHVQNPEADIFPQREHHARWIFALLSRVDDYVSPDDMNLLRNVARACLALLKLLIEQRIMPRIGSSRSATIEDRMTERSCWILIAIIVHVWKQRDLWMDAESILSQFPVAIWS</sequence>
<name>A0A5C3L7A9_COPMA</name>
<feature type="region of interest" description="Disordered" evidence="2">
    <location>
        <begin position="155"/>
        <end position="184"/>
    </location>
</feature>
<feature type="compositionally biased region" description="Basic residues" evidence="2">
    <location>
        <begin position="160"/>
        <end position="173"/>
    </location>
</feature>
<dbReference type="EMBL" id="ML210153">
    <property type="protein sequence ID" value="TFK28899.1"/>
    <property type="molecule type" value="Genomic_DNA"/>
</dbReference>
<reference evidence="3 4" key="1">
    <citation type="journal article" date="2019" name="Nat. Ecol. Evol.">
        <title>Megaphylogeny resolves global patterns of mushroom evolution.</title>
        <authorList>
            <person name="Varga T."/>
            <person name="Krizsan K."/>
            <person name="Foldi C."/>
            <person name="Dima B."/>
            <person name="Sanchez-Garcia M."/>
            <person name="Sanchez-Ramirez S."/>
            <person name="Szollosi G.J."/>
            <person name="Szarkandi J.G."/>
            <person name="Papp V."/>
            <person name="Albert L."/>
            <person name="Andreopoulos W."/>
            <person name="Angelini C."/>
            <person name="Antonin V."/>
            <person name="Barry K.W."/>
            <person name="Bougher N.L."/>
            <person name="Buchanan P."/>
            <person name="Buyck B."/>
            <person name="Bense V."/>
            <person name="Catcheside P."/>
            <person name="Chovatia M."/>
            <person name="Cooper J."/>
            <person name="Damon W."/>
            <person name="Desjardin D."/>
            <person name="Finy P."/>
            <person name="Geml J."/>
            <person name="Haridas S."/>
            <person name="Hughes K."/>
            <person name="Justo A."/>
            <person name="Karasinski D."/>
            <person name="Kautmanova I."/>
            <person name="Kiss B."/>
            <person name="Kocsube S."/>
            <person name="Kotiranta H."/>
            <person name="LaButti K.M."/>
            <person name="Lechner B.E."/>
            <person name="Liimatainen K."/>
            <person name="Lipzen A."/>
            <person name="Lukacs Z."/>
            <person name="Mihaltcheva S."/>
            <person name="Morgado L.N."/>
            <person name="Niskanen T."/>
            <person name="Noordeloos M.E."/>
            <person name="Ohm R.A."/>
            <person name="Ortiz-Santana B."/>
            <person name="Ovrebo C."/>
            <person name="Racz N."/>
            <person name="Riley R."/>
            <person name="Savchenko A."/>
            <person name="Shiryaev A."/>
            <person name="Soop K."/>
            <person name="Spirin V."/>
            <person name="Szebenyi C."/>
            <person name="Tomsovsky M."/>
            <person name="Tulloss R.E."/>
            <person name="Uehling J."/>
            <person name="Grigoriev I.V."/>
            <person name="Vagvolgyi C."/>
            <person name="Papp T."/>
            <person name="Martin F.M."/>
            <person name="Miettinen O."/>
            <person name="Hibbett D.S."/>
            <person name="Nagy L.G."/>
        </authorList>
    </citation>
    <scope>NUCLEOTIDE SEQUENCE [LARGE SCALE GENOMIC DNA]</scope>
    <source>
        <strain evidence="3 4">CBS 121175</strain>
    </source>
</reference>
<feature type="region of interest" description="Disordered" evidence="2">
    <location>
        <begin position="1"/>
        <end position="29"/>
    </location>
</feature>
<feature type="compositionally biased region" description="Low complexity" evidence="2">
    <location>
        <begin position="218"/>
        <end position="235"/>
    </location>
</feature>
<accession>A0A5C3L7A9</accession>
<evidence type="ECO:0000256" key="2">
    <source>
        <dbReference type="SAM" id="MobiDB-lite"/>
    </source>
</evidence>
<dbReference type="Proteomes" id="UP000307440">
    <property type="component" value="Unassembled WGS sequence"/>
</dbReference>